<dbReference type="EMBL" id="JBIRYO010000024">
    <property type="protein sequence ID" value="MFI2477428.1"/>
    <property type="molecule type" value="Genomic_DNA"/>
</dbReference>
<dbReference type="Proteomes" id="UP001611415">
    <property type="component" value="Unassembled WGS sequence"/>
</dbReference>
<dbReference type="RefSeq" id="WP_357406793.1">
    <property type="nucleotide sequence ID" value="NZ_JBEYCD010000008.1"/>
</dbReference>
<dbReference type="SUPFAM" id="SSF53597">
    <property type="entry name" value="Dihydrofolate reductase-like"/>
    <property type="match status" value="1"/>
</dbReference>
<dbReference type="PANTHER" id="PTHR38011:SF11">
    <property type="entry name" value="2,5-DIAMINO-6-RIBOSYLAMINO-4(3H)-PYRIMIDINONE 5'-PHOSPHATE REDUCTASE"/>
    <property type="match status" value="1"/>
</dbReference>
<evidence type="ECO:0000259" key="1">
    <source>
        <dbReference type="Pfam" id="PF01872"/>
    </source>
</evidence>
<gene>
    <name evidence="2" type="ORF">ACH49W_28980</name>
</gene>
<reference evidence="2 3" key="1">
    <citation type="submission" date="2024-10" db="EMBL/GenBank/DDBJ databases">
        <title>The Natural Products Discovery Center: Release of the First 8490 Sequenced Strains for Exploring Actinobacteria Biosynthetic Diversity.</title>
        <authorList>
            <person name="Kalkreuter E."/>
            <person name="Kautsar S.A."/>
            <person name="Yang D."/>
            <person name="Bader C.D."/>
            <person name="Teijaro C.N."/>
            <person name="Fluegel L."/>
            <person name="Davis C.M."/>
            <person name="Simpson J.R."/>
            <person name="Lauterbach L."/>
            <person name="Steele A.D."/>
            <person name="Gui C."/>
            <person name="Meng S."/>
            <person name="Li G."/>
            <person name="Viehrig K."/>
            <person name="Ye F."/>
            <person name="Su P."/>
            <person name="Kiefer A.F."/>
            <person name="Nichols A."/>
            <person name="Cepeda A.J."/>
            <person name="Yan W."/>
            <person name="Fan B."/>
            <person name="Jiang Y."/>
            <person name="Adhikari A."/>
            <person name="Zheng C.-J."/>
            <person name="Schuster L."/>
            <person name="Cowan T.M."/>
            <person name="Smanski M.J."/>
            <person name="Chevrette M.G."/>
            <person name="De Carvalho L.P.S."/>
            <person name="Shen B."/>
        </authorList>
    </citation>
    <scope>NUCLEOTIDE SEQUENCE [LARGE SCALE GENOMIC DNA]</scope>
    <source>
        <strain evidence="2 3">NPDC019275</strain>
    </source>
</reference>
<sequence length="191" mass="20669">MRKLVYYVAVSLDGYIAGPAGEYDFFPVDAEMMASINAQYPEFVPTFVRSQQGMPQDEPSKRFDTVLMGRGSYEPALSAGVTNPYAHLKQYVVSTTLGHIDDPAVTIVESDPVELVRRLKGEPGGDIWLCGGGKLAGALLDEIDELIIKSYPVVAGDGIPAFSGAFRPTGFVPTQRRAFDNGAQVTWFTAA</sequence>
<accession>A0ABW7X8H2</accession>
<comment type="caution">
    <text evidence="2">The sequence shown here is derived from an EMBL/GenBank/DDBJ whole genome shotgun (WGS) entry which is preliminary data.</text>
</comment>
<protein>
    <submittedName>
        <fullName evidence="2">Dihydrofolate reductase family protein</fullName>
    </submittedName>
</protein>
<evidence type="ECO:0000313" key="3">
    <source>
        <dbReference type="Proteomes" id="UP001611415"/>
    </source>
</evidence>
<proteinExistence type="predicted"/>
<organism evidence="2 3">
    <name type="scientific">Nocardia xishanensis</name>
    <dbReference type="NCBI Taxonomy" id="238964"/>
    <lineage>
        <taxon>Bacteria</taxon>
        <taxon>Bacillati</taxon>
        <taxon>Actinomycetota</taxon>
        <taxon>Actinomycetes</taxon>
        <taxon>Mycobacteriales</taxon>
        <taxon>Nocardiaceae</taxon>
        <taxon>Nocardia</taxon>
    </lineage>
</organism>
<dbReference type="PANTHER" id="PTHR38011">
    <property type="entry name" value="DIHYDROFOLATE REDUCTASE FAMILY PROTEIN (AFU_ORTHOLOGUE AFUA_8G06820)"/>
    <property type="match status" value="1"/>
</dbReference>
<evidence type="ECO:0000313" key="2">
    <source>
        <dbReference type="EMBL" id="MFI2477428.1"/>
    </source>
</evidence>
<dbReference type="InterPro" id="IPR002734">
    <property type="entry name" value="RibDG_C"/>
</dbReference>
<feature type="domain" description="Bacterial bifunctional deaminase-reductase C-terminal" evidence="1">
    <location>
        <begin position="3"/>
        <end position="165"/>
    </location>
</feature>
<keyword evidence="3" id="KW-1185">Reference proteome</keyword>
<dbReference type="InterPro" id="IPR024072">
    <property type="entry name" value="DHFR-like_dom_sf"/>
</dbReference>
<dbReference type="Gene3D" id="3.40.430.10">
    <property type="entry name" value="Dihydrofolate Reductase, subunit A"/>
    <property type="match status" value="1"/>
</dbReference>
<dbReference type="Pfam" id="PF01872">
    <property type="entry name" value="RibD_C"/>
    <property type="match status" value="1"/>
</dbReference>
<dbReference type="InterPro" id="IPR050765">
    <property type="entry name" value="Riboflavin_Biosynth_HTPR"/>
</dbReference>
<name>A0ABW7X8H2_9NOCA</name>